<accession>A0A8H6HVB6</accession>
<evidence type="ECO:0000313" key="4">
    <source>
        <dbReference type="EMBL" id="KAF6753870.1"/>
    </source>
</evidence>
<comment type="caution">
    <text evidence="4">The sequence shown here is derived from an EMBL/GenBank/DDBJ whole genome shotgun (WGS) entry which is preliminary data.</text>
</comment>
<sequence>MPTHDFSAEAQSFKNRNGAQMLAALLTNALFGVAILMAIQYFCNHARNDPRVVKAFVGVLGALSVLETIFTNHQLYEVFVTDYKSGYTPDFMPFSVSAKTACIILTAFFSQLFYATRIWQVGKRFESVLRFMAYPITALAFLQLGGGLIQVVIMIQGKTYSEIAKRVQYLLKSMFIHGGASAACDLLITISLVAILKSNSSDGTRRTKSLVSTLVKYAITRGIVTSVFALLTVIIYDLAVGTYYFLIPFSCGTHIYVISVISMLISREGLREELDNSFHLSHLPTTTHGFADTSARSDSAADKDSVSEGGVALSNGPTEEKAFGGSINV</sequence>
<name>A0A8H6HVB6_9AGAR</name>
<feature type="transmembrane region" description="Helical" evidence="2">
    <location>
        <begin position="217"/>
        <end position="236"/>
    </location>
</feature>
<feature type="transmembrane region" description="Helical" evidence="2">
    <location>
        <begin position="131"/>
        <end position="155"/>
    </location>
</feature>
<feature type="transmembrane region" description="Helical" evidence="2">
    <location>
        <begin position="96"/>
        <end position="119"/>
    </location>
</feature>
<protein>
    <recommendedName>
        <fullName evidence="3">DUF6534 domain-containing protein</fullName>
    </recommendedName>
</protein>
<proteinExistence type="predicted"/>
<feature type="transmembrane region" description="Helical" evidence="2">
    <location>
        <begin position="242"/>
        <end position="265"/>
    </location>
</feature>
<feature type="transmembrane region" description="Helical" evidence="2">
    <location>
        <begin position="55"/>
        <end position="76"/>
    </location>
</feature>
<feature type="domain" description="DUF6534" evidence="3">
    <location>
        <begin position="181"/>
        <end position="268"/>
    </location>
</feature>
<evidence type="ECO:0000256" key="2">
    <source>
        <dbReference type="SAM" id="Phobius"/>
    </source>
</evidence>
<keyword evidence="5" id="KW-1185">Reference proteome</keyword>
<dbReference type="EMBL" id="JACGCI010000037">
    <property type="protein sequence ID" value="KAF6753870.1"/>
    <property type="molecule type" value="Genomic_DNA"/>
</dbReference>
<keyword evidence="2" id="KW-0812">Transmembrane</keyword>
<dbReference type="OrthoDB" id="2803252at2759"/>
<feature type="transmembrane region" description="Helical" evidence="2">
    <location>
        <begin position="20"/>
        <end position="43"/>
    </location>
</feature>
<evidence type="ECO:0000256" key="1">
    <source>
        <dbReference type="SAM" id="MobiDB-lite"/>
    </source>
</evidence>
<organism evidence="4 5">
    <name type="scientific">Ephemerocybe angulata</name>
    <dbReference type="NCBI Taxonomy" id="980116"/>
    <lineage>
        <taxon>Eukaryota</taxon>
        <taxon>Fungi</taxon>
        <taxon>Dikarya</taxon>
        <taxon>Basidiomycota</taxon>
        <taxon>Agaricomycotina</taxon>
        <taxon>Agaricomycetes</taxon>
        <taxon>Agaricomycetidae</taxon>
        <taxon>Agaricales</taxon>
        <taxon>Agaricineae</taxon>
        <taxon>Psathyrellaceae</taxon>
        <taxon>Ephemerocybe</taxon>
    </lineage>
</organism>
<dbReference type="AlphaFoldDB" id="A0A8H6HVB6"/>
<dbReference type="InterPro" id="IPR045339">
    <property type="entry name" value="DUF6534"/>
</dbReference>
<feature type="region of interest" description="Disordered" evidence="1">
    <location>
        <begin position="289"/>
        <end position="329"/>
    </location>
</feature>
<gene>
    <name evidence="4" type="ORF">DFP72DRAFT_900716</name>
</gene>
<dbReference type="PANTHER" id="PTHR40465:SF1">
    <property type="entry name" value="DUF6534 DOMAIN-CONTAINING PROTEIN"/>
    <property type="match status" value="1"/>
</dbReference>
<reference evidence="4 5" key="1">
    <citation type="submission" date="2020-07" db="EMBL/GenBank/DDBJ databases">
        <title>Comparative genomics of pyrophilous fungi reveals a link between fire events and developmental genes.</title>
        <authorList>
            <consortium name="DOE Joint Genome Institute"/>
            <person name="Steindorff A.S."/>
            <person name="Carver A."/>
            <person name="Calhoun S."/>
            <person name="Stillman K."/>
            <person name="Liu H."/>
            <person name="Lipzen A."/>
            <person name="Pangilinan J."/>
            <person name="Labutti K."/>
            <person name="Bruns T.D."/>
            <person name="Grigoriev I.V."/>
        </authorList>
    </citation>
    <scope>NUCLEOTIDE SEQUENCE [LARGE SCALE GENOMIC DNA]</scope>
    <source>
        <strain evidence="4 5">CBS 144469</strain>
    </source>
</reference>
<evidence type="ECO:0000313" key="5">
    <source>
        <dbReference type="Proteomes" id="UP000521943"/>
    </source>
</evidence>
<dbReference type="Proteomes" id="UP000521943">
    <property type="component" value="Unassembled WGS sequence"/>
</dbReference>
<evidence type="ECO:0000259" key="3">
    <source>
        <dbReference type="Pfam" id="PF20152"/>
    </source>
</evidence>
<feature type="transmembrane region" description="Helical" evidence="2">
    <location>
        <begin position="175"/>
        <end position="196"/>
    </location>
</feature>
<dbReference type="Pfam" id="PF20152">
    <property type="entry name" value="DUF6534"/>
    <property type="match status" value="1"/>
</dbReference>
<dbReference type="PANTHER" id="PTHR40465">
    <property type="entry name" value="CHROMOSOME 1, WHOLE GENOME SHOTGUN SEQUENCE"/>
    <property type="match status" value="1"/>
</dbReference>
<keyword evidence="2" id="KW-0472">Membrane</keyword>
<keyword evidence="2" id="KW-1133">Transmembrane helix</keyword>